<sequence length="88" mass="9467">MPAFRFRATGQHSRISSSYGVGYTGPAGRAVIGTVTPPQRPTELSGGAFLTAEKVARQNDDATTQASSERRAELTPLRDLGLAYNQVW</sequence>
<evidence type="ECO:0000313" key="2">
    <source>
        <dbReference type="EMBL" id="SVA83224.1"/>
    </source>
</evidence>
<gene>
    <name evidence="2" type="ORF">METZ01_LOCUS136078</name>
</gene>
<reference evidence="2" key="1">
    <citation type="submission" date="2018-05" db="EMBL/GenBank/DDBJ databases">
        <authorList>
            <person name="Lanie J.A."/>
            <person name="Ng W.-L."/>
            <person name="Kazmierczak K.M."/>
            <person name="Andrzejewski T.M."/>
            <person name="Davidsen T.M."/>
            <person name="Wayne K.J."/>
            <person name="Tettelin H."/>
            <person name="Glass J.I."/>
            <person name="Rusch D."/>
            <person name="Podicherti R."/>
            <person name="Tsui H.-C.T."/>
            <person name="Winkler M.E."/>
        </authorList>
    </citation>
    <scope>NUCLEOTIDE SEQUENCE</scope>
</reference>
<evidence type="ECO:0000256" key="1">
    <source>
        <dbReference type="SAM" id="MobiDB-lite"/>
    </source>
</evidence>
<feature type="region of interest" description="Disordered" evidence="1">
    <location>
        <begin position="1"/>
        <end position="22"/>
    </location>
</feature>
<proteinExistence type="predicted"/>
<feature type="compositionally biased region" description="Polar residues" evidence="1">
    <location>
        <begin position="10"/>
        <end position="19"/>
    </location>
</feature>
<protein>
    <submittedName>
        <fullName evidence="2">Uncharacterized protein</fullName>
    </submittedName>
</protein>
<accession>A0A381Z246</accession>
<dbReference type="EMBL" id="UINC01019632">
    <property type="protein sequence ID" value="SVA83224.1"/>
    <property type="molecule type" value="Genomic_DNA"/>
</dbReference>
<name>A0A381Z246_9ZZZZ</name>
<dbReference type="AlphaFoldDB" id="A0A381Z246"/>
<organism evidence="2">
    <name type="scientific">marine metagenome</name>
    <dbReference type="NCBI Taxonomy" id="408172"/>
    <lineage>
        <taxon>unclassified sequences</taxon>
        <taxon>metagenomes</taxon>
        <taxon>ecological metagenomes</taxon>
    </lineage>
</organism>